<protein>
    <submittedName>
        <fullName evidence="6">IclR family transcriptional regulator</fullName>
    </submittedName>
</protein>
<dbReference type="Gene3D" id="3.30.450.40">
    <property type="match status" value="1"/>
</dbReference>
<proteinExistence type="predicted"/>
<comment type="caution">
    <text evidence="6">The sequence shown here is derived from an EMBL/GenBank/DDBJ whole genome shotgun (WGS) entry which is preliminary data.</text>
</comment>
<dbReference type="EMBL" id="JAOCAE010000002">
    <property type="protein sequence ID" value="MDH1235206.1"/>
    <property type="molecule type" value="Genomic_DNA"/>
</dbReference>
<dbReference type="GO" id="GO:0045892">
    <property type="term" value="P:negative regulation of DNA-templated transcription"/>
    <property type="evidence" value="ECO:0007669"/>
    <property type="project" value="TreeGrafter"/>
</dbReference>
<gene>
    <name evidence="6" type="ORF">N5C32_04040</name>
</gene>
<sequence>MAKSGTTGTIGKERPEATDPLFNQSLEKGLAVLRAFDPAHRTLTLADIARIADMSKASAQRAVHTLTVLGYIGRDPYSRRLRLLPKVIELGFNYLASHPLVRLAHPYLAQLARTSGETASLTEPVDQYMVYMSQIMTTQSIPVLTPVGMRIPMYCTSSGRAYLSRHTDQQARELLEASIREARTPATLTDVDDILQTIRTCRQVGYALNCEELFLGDMGIAAPIIDRYGEAVGAVHLAPPTSRWSLEEVTSRLAPLVIECARGISESLAH</sequence>
<name>A0AA42P5Y6_STUST</name>
<evidence type="ECO:0000256" key="1">
    <source>
        <dbReference type="ARBA" id="ARBA00023015"/>
    </source>
</evidence>
<organism evidence="6 7">
    <name type="scientific">Stutzerimonas stutzeri</name>
    <name type="common">Pseudomonas stutzeri</name>
    <dbReference type="NCBI Taxonomy" id="316"/>
    <lineage>
        <taxon>Bacteria</taxon>
        <taxon>Pseudomonadati</taxon>
        <taxon>Pseudomonadota</taxon>
        <taxon>Gammaproteobacteria</taxon>
        <taxon>Pseudomonadales</taxon>
        <taxon>Pseudomonadaceae</taxon>
        <taxon>Stutzerimonas</taxon>
    </lineage>
</organism>
<dbReference type="PANTHER" id="PTHR30136">
    <property type="entry name" value="HELIX-TURN-HELIX TRANSCRIPTIONAL REGULATOR, ICLR FAMILY"/>
    <property type="match status" value="1"/>
</dbReference>
<dbReference type="InterPro" id="IPR036388">
    <property type="entry name" value="WH-like_DNA-bd_sf"/>
</dbReference>
<dbReference type="InterPro" id="IPR029016">
    <property type="entry name" value="GAF-like_dom_sf"/>
</dbReference>
<dbReference type="PROSITE" id="PS51077">
    <property type="entry name" value="HTH_ICLR"/>
    <property type="match status" value="1"/>
</dbReference>
<dbReference type="RefSeq" id="WP_042921313.1">
    <property type="nucleotide sequence ID" value="NZ_JAMXOY010000001.1"/>
</dbReference>
<feature type="domain" description="HTH iclR-type" evidence="4">
    <location>
        <begin position="23"/>
        <end position="85"/>
    </location>
</feature>
<dbReference type="PROSITE" id="PS51078">
    <property type="entry name" value="ICLR_ED"/>
    <property type="match status" value="1"/>
</dbReference>
<dbReference type="Proteomes" id="UP001158500">
    <property type="component" value="Unassembled WGS sequence"/>
</dbReference>
<dbReference type="SUPFAM" id="SSF55781">
    <property type="entry name" value="GAF domain-like"/>
    <property type="match status" value="1"/>
</dbReference>
<evidence type="ECO:0000256" key="2">
    <source>
        <dbReference type="ARBA" id="ARBA00023125"/>
    </source>
</evidence>
<evidence type="ECO:0000313" key="7">
    <source>
        <dbReference type="Proteomes" id="UP001158500"/>
    </source>
</evidence>
<keyword evidence="1" id="KW-0805">Transcription regulation</keyword>
<reference evidence="6" key="1">
    <citation type="submission" date="2022-09" db="EMBL/GenBank/DDBJ databases">
        <title>Intensive care unit water sources are persistently colonized with multi-drug resistant bacteria and are the site of extensive horizontal gene transfer of antibiotic resistance genes.</title>
        <authorList>
            <person name="Diorio-Toth L."/>
        </authorList>
    </citation>
    <scope>NUCLEOTIDE SEQUENCE</scope>
    <source>
        <strain evidence="6">GD03947</strain>
    </source>
</reference>
<dbReference type="InterPro" id="IPR050707">
    <property type="entry name" value="HTH_MetabolicPath_Reg"/>
</dbReference>
<feature type="domain" description="IclR-ED" evidence="5">
    <location>
        <begin position="86"/>
        <end position="270"/>
    </location>
</feature>
<dbReference type="InterPro" id="IPR036390">
    <property type="entry name" value="WH_DNA-bd_sf"/>
</dbReference>
<dbReference type="InterPro" id="IPR014757">
    <property type="entry name" value="Tscrpt_reg_IclR_C"/>
</dbReference>
<keyword evidence="2" id="KW-0238">DNA-binding</keyword>
<dbReference type="Pfam" id="PF01614">
    <property type="entry name" value="IclR_C"/>
    <property type="match status" value="1"/>
</dbReference>
<dbReference type="AlphaFoldDB" id="A0AA42P5Y6"/>
<dbReference type="GO" id="GO:0003700">
    <property type="term" value="F:DNA-binding transcription factor activity"/>
    <property type="evidence" value="ECO:0007669"/>
    <property type="project" value="TreeGrafter"/>
</dbReference>
<dbReference type="PANTHER" id="PTHR30136:SF35">
    <property type="entry name" value="HTH-TYPE TRANSCRIPTIONAL REGULATOR RV1719"/>
    <property type="match status" value="1"/>
</dbReference>
<evidence type="ECO:0000259" key="4">
    <source>
        <dbReference type="PROSITE" id="PS51077"/>
    </source>
</evidence>
<dbReference type="SUPFAM" id="SSF46785">
    <property type="entry name" value="Winged helix' DNA-binding domain"/>
    <property type="match status" value="1"/>
</dbReference>
<dbReference type="Pfam" id="PF09339">
    <property type="entry name" value="HTH_IclR"/>
    <property type="match status" value="1"/>
</dbReference>
<evidence type="ECO:0000259" key="5">
    <source>
        <dbReference type="PROSITE" id="PS51078"/>
    </source>
</evidence>
<dbReference type="GO" id="GO:0003677">
    <property type="term" value="F:DNA binding"/>
    <property type="evidence" value="ECO:0007669"/>
    <property type="project" value="UniProtKB-KW"/>
</dbReference>
<evidence type="ECO:0000256" key="3">
    <source>
        <dbReference type="ARBA" id="ARBA00023163"/>
    </source>
</evidence>
<dbReference type="SMART" id="SM00346">
    <property type="entry name" value="HTH_ICLR"/>
    <property type="match status" value="1"/>
</dbReference>
<dbReference type="Gene3D" id="1.10.10.10">
    <property type="entry name" value="Winged helix-like DNA-binding domain superfamily/Winged helix DNA-binding domain"/>
    <property type="match status" value="1"/>
</dbReference>
<dbReference type="InterPro" id="IPR005471">
    <property type="entry name" value="Tscrpt_reg_IclR_N"/>
</dbReference>
<accession>A0AA42P5Y6</accession>
<evidence type="ECO:0000313" key="6">
    <source>
        <dbReference type="EMBL" id="MDH1235206.1"/>
    </source>
</evidence>
<keyword evidence="3" id="KW-0804">Transcription</keyword>